<reference evidence="7 8" key="1">
    <citation type="journal article" date="2016" name="Nat. Commun.">
        <title>Thousands of microbial genomes shed light on interconnected biogeochemical processes in an aquifer system.</title>
        <authorList>
            <person name="Anantharaman K."/>
            <person name="Brown C.T."/>
            <person name="Hug L.A."/>
            <person name="Sharon I."/>
            <person name="Castelle C.J."/>
            <person name="Probst A.J."/>
            <person name="Thomas B.C."/>
            <person name="Singh A."/>
            <person name="Wilkins M.J."/>
            <person name="Karaoz U."/>
            <person name="Brodie E.L."/>
            <person name="Williams K.H."/>
            <person name="Hubbard S.S."/>
            <person name="Banfield J.F."/>
        </authorList>
    </citation>
    <scope>NUCLEOTIDE SEQUENCE [LARGE SCALE GENOMIC DNA]</scope>
</reference>
<dbReference type="SUPFAM" id="SSF53448">
    <property type="entry name" value="Nucleotide-diphospho-sugar transferases"/>
    <property type="match status" value="1"/>
</dbReference>
<evidence type="ECO:0000313" key="7">
    <source>
        <dbReference type="EMBL" id="OGE29021.1"/>
    </source>
</evidence>
<dbReference type="Pfam" id="PF13847">
    <property type="entry name" value="Methyltransf_31"/>
    <property type="match status" value="1"/>
</dbReference>
<sequence length="512" mass="58288">MAKKNKNRVTVIIPTYNSWTTLKECISSVQKQTLKPDEIIVVDNNSSDGTSKRVNQKFPSVKLVTLSINTGVTGGRNAGINKATESSDYLFFFDHDMVAEPNMLKELLLVAETDSTIGIVTPKIYYWGNKKRIWSAGTGINLWTGQILFRGGEDVGQYENIEEVQVAPAALLVKRKVIRKVKAFDNCYFATYEDTDFCFRVRKRGFKTFYAPKAVAYHKLSDNPIDDAERVLSRAYWVGRNRVIFMKRFGKSFPVFILFLPVFLSYYFYLAIKISKFNKWLDFIKGTIVGLLPSFISERNIPFSYIGVIRKAIGDDVETILDLGCGEGRLMEVLAVDEAWKVTGVDLYLPSINIANTTAKYTNLIKGDIEKVVKNLISERKKFDVVLCSQVIEHLSKEKGERLLGLLDKLATKRIVISTPRGYFEQIEESLGVNKHQEHLSQWWERDFGSRGYIVSGTGLRFLWSYSGLARSNFKLIASFFRLIAFILSPIVYYFPILSVNLIAIKNIQSDK</sequence>
<evidence type="ECO:0000256" key="2">
    <source>
        <dbReference type="ARBA" id="ARBA00022676"/>
    </source>
</evidence>
<dbReference type="CDD" id="cd04186">
    <property type="entry name" value="GT_2_like_c"/>
    <property type="match status" value="1"/>
</dbReference>
<dbReference type="PANTHER" id="PTHR43179">
    <property type="entry name" value="RHAMNOSYLTRANSFERASE WBBL"/>
    <property type="match status" value="1"/>
</dbReference>
<evidence type="ECO:0000256" key="4">
    <source>
        <dbReference type="SAM" id="Phobius"/>
    </source>
</evidence>
<gene>
    <name evidence="7" type="ORF">A2867_03605</name>
</gene>
<dbReference type="Proteomes" id="UP000177555">
    <property type="component" value="Unassembled WGS sequence"/>
</dbReference>
<dbReference type="InterPro" id="IPR025714">
    <property type="entry name" value="Methyltranfer_dom"/>
</dbReference>
<evidence type="ECO:0000256" key="1">
    <source>
        <dbReference type="ARBA" id="ARBA00006739"/>
    </source>
</evidence>
<protein>
    <recommendedName>
        <fullName evidence="9">Glycosyltransferase 2-like domain-containing protein</fullName>
    </recommendedName>
</protein>
<comment type="similarity">
    <text evidence="1">Belongs to the glycosyltransferase 2 family.</text>
</comment>
<dbReference type="CDD" id="cd02440">
    <property type="entry name" value="AdoMet_MTases"/>
    <property type="match status" value="1"/>
</dbReference>
<name>A0A1F5JK44_9BACT</name>
<keyword evidence="4" id="KW-1133">Transmembrane helix</keyword>
<dbReference type="GO" id="GO:0016757">
    <property type="term" value="F:glycosyltransferase activity"/>
    <property type="evidence" value="ECO:0007669"/>
    <property type="project" value="UniProtKB-KW"/>
</dbReference>
<proteinExistence type="inferred from homology"/>
<feature type="transmembrane region" description="Helical" evidence="4">
    <location>
        <begin position="249"/>
        <end position="269"/>
    </location>
</feature>
<comment type="caution">
    <text evidence="7">The sequence shown here is derived from an EMBL/GenBank/DDBJ whole genome shotgun (WGS) entry which is preliminary data.</text>
</comment>
<keyword evidence="4" id="KW-0812">Transmembrane</keyword>
<accession>A0A1F5JK44</accession>
<evidence type="ECO:0000259" key="5">
    <source>
        <dbReference type="Pfam" id="PF00535"/>
    </source>
</evidence>
<feature type="transmembrane region" description="Helical" evidence="4">
    <location>
        <begin position="480"/>
        <end position="504"/>
    </location>
</feature>
<dbReference type="Pfam" id="PF00535">
    <property type="entry name" value="Glycos_transf_2"/>
    <property type="match status" value="1"/>
</dbReference>
<feature type="domain" description="Methyltransferase" evidence="6">
    <location>
        <begin position="318"/>
        <end position="421"/>
    </location>
</feature>
<evidence type="ECO:0000256" key="3">
    <source>
        <dbReference type="ARBA" id="ARBA00022679"/>
    </source>
</evidence>
<dbReference type="InterPro" id="IPR029044">
    <property type="entry name" value="Nucleotide-diphossugar_trans"/>
</dbReference>
<dbReference type="AlphaFoldDB" id="A0A1F5JK44"/>
<keyword evidence="2" id="KW-0328">Glycosyltransferase</keyword>
<dbReference type="InterPro" id="IPR001173">
    <property type="entry name" value="Glyco_trans_2-like"/>
</dbReference>
<dbReference type="SUPFAM" id="SSF53335">
    <property type="entry name" value="S-adenosyl-L-methionine-dependent methyltransferases"/>
    <property type="match status" value="1"/>
</dbReference>
<dbReference type="PANTHER" id="PTHR43179:SF12">
    <property type="entry name" value="GALACTOFURANOSYLTRANSFERASE GLFT2"/>
    <property type="match status" value="1"/>
</dbReference>
<dbReference type="EMBL" id="MFCP01000012">
    <property type="protein sequence ID" value="OGE29021.1"/>
    <property type="molecule type" value="Genomic_DNA"/>
</dbReference>
<keyword evidence="3" id="KW-0808">Transferase</keyword>
<evidence type="ECO:0000313" key="8">
    <source>
        <dbReference type="Proteomes" id="UP000177555"/>
    </source>
</evidence>
<dbReference type="Gene3D" id="3.40.50.150">
    <property type="entry name" value="Vaccinia Virus protein VP39"/>
    <property type="match status" value="1"/>
</dbReference>
<evidence type="ECO:0000259" key="6">
    <source>
        <dbReference type="Pfam" id="PF13847"/>
    </source>
</evidence>
<organism evidence="7 8">
    <name type="scientific">Candidatus Daviesbacteria bacterium RIFCSPHIGHO2_01_FULL_40_11</name>
    <dbReference type="NCBI Taxonomy" id="1797762"/>
    <lineage>
        <taxon>Bacteria</taxon>
        <taxon>Candidatus Daviesiibacteriota</taxon>
    </lineage>
</organism>
<evidence type="ECO:0008006" key="9">
    <source>
        <dbReference type="Google" id="ProtNLM"/>
    </source>
</evidence>
<dbReference type="InterPro" id="IPR029063">
    <property type="entry name" value="SAM-dependent_MTases_sf"/>
</dbReference>
<keyword evidence="4" id="KW-0472">Membrane</keyword>
<feature type="domain" description="Glycosyltransferase 2-like" evidence="5">
    <location>
        <begin position="10"/>
        <end position="146"/>
    </location>
</feature>
<dbReference type="Gene3D" id="3.90.550.10">
    <property type="entry name" value="Spore Coat Polysaccharide Biosynthesis Protein SpsA, Chain A"/>
    <property type="match status" value="1"/>
</dbReference>